<dbReference type="RefSeq" id="WP_259543669.1">
    <property type="nucleotide sequence ID" value="NZ_JANLCJ010000592.1"/>
</dbReference>
<protein>
    <submittedName>
        <fullName evidence="1">Uncharacterized protein</fullName>
    </submittedName>
</protein>
<proteinExistence type="predicted"/>
<evidence type="ECO:0000313" key="2">
    <source>
        <dbReference type="Proteomes" id="UP001165586"/>
    </source>
</evidence>
<feature type="non-terminal residue" evidence="1">
    <location>
        <position position="1"/>
    </location>
</feature>
<dbReference type="EMBL" id="JANLCJ010000592">
    <property type="protein sequence ID" value="MCS5737315.1"/>
    <property type="molecule type" value="Genomic_DNA"/>
</dbReference>
<comment type="caution">
    <text evidence="1">The sequence shown here is derived from an EMBL/GenBank/DDBJ whole genome shotgun (WGS) entry which is preliminary data.</text>
</comment>
<evidence type="ECO:0000313" key="1">
    <source>
        <dbReference type="EMBL" id="MCS5737315.1"/>
    </source>
</evidence>
<name>A0ABT2HBJ1_9MICO</name>
<accession>A0ABT2HBJ1</accession>
<dbReference type="Proteomes" id="UP001165586">
    <property type="component" value="Unassembled WGS sequence"/>
</dbReference>
<sequence length="74" mass="8720">RWTRARIRETLAAGSLKRYRTYEILRNAQLKESAFEWLRFYFNKFQLTKAPEGGHLHSGKIVDVDYGMTVEANI</sequence>
<organism evidence="1 2">
    <name type="scientific">Herbiconiux daphne</name>
    <dbReference type="NCBI Taxonomy" id="2970914"/>
    <lineage>
        <taxon>Bacteria</taxon>
        <taxon>Bacillati</taxon>
        <taxon>Actinomycetota</taxon>
        <taxon>Actinomycetes</taxon>
        <taxon>Micrococcales</taxon>
        <taxon>Microbacteriaceae</taxon>
        <taxon>Herbiconiux</taxon>
    </lineage>
</organism>
<keyword evidence="2" id="KW-1185">Reference proteome</keyword>
<gene>
    <name evidence="1" type="ORF">N1032_26650</name>
</gene>
<reference evidence="1" key="1">
    <citation type="submission" date="2022-08" db="EMBL/GenBank/DDBJ databases">
        <authorList>
            <person name="Deng Y."/>
            <person name="Han X.-F."/>
            <person name="Zhang Y.-Q."/>
        </authorList>
    </citation>
    <scope>NUCLEOTIDE SEQUENCE</scope>
    <source>
        <strain evidence="1">CPCC 203386</strain>
    </source>
</reference>